<feature type="domain" description="Protein kinase" evidence="6">
    <location>
        <begin position="88"/>
        <end position="357"/>
    </location>
</feature>
<sequence>MRPSRDALKAALYDLSEMTAPARSQWLDRCARDMPTLHEALLPYLPGLNGPTLGASQTAVHQAAIASASQAGATGAETLTPGTRLGAWALDEPLGRGGMGVVWAAHRADGHFERQVALKLLPPLWADPTLRARFDRETQVLARLSHPHIAALLDAGRTEDGTAWLVMERVDGLPLTEHARRHALGLRARVALMSQLAEAVAHAHRHLLVHRDLKPANVLVDAQGQVRLLDFGVARLLDEAAGAEPLTREGNPFTPGYASPEQIRGEAVSTLGDVFSLGVMLHELLTGQSPFRGPSDTVGTVMQRTVHEEAQPPSRQPGALPGIDADLDAITLRALAKQPQDRLPGADALAADLRAWLSGHPVAARLPSPLERAGKWVRRHRLLSATALLGVAGTLGFAFTSARNAQQADGHRAVAEQRLQQVRAFARQVIHDYNRELEKLPGTVKVREQLVGDALRYLDAEASGPAPSPAFQRELAQAYLAIGGVQGRGIAGPGLGQFEAAGRSFAQAARLLQPLCGMPDTPPQNAGERAQACLNLAQAEEGQAQASALQGRHDLALPLLRSALARVEGLAPAAGHQPDPSSTPAAAAKAERETLRLSLLSTLASLESLGDGAAWQQALPRARAYQAAVKQAAQDTTAPAAIGPGPWDIQAGLAADLLAFLQGAHGEDEQALSLIAPVVERARPWARPEEALEARILLATSAQTEGELRLQAGQVGPGLARLRESTALATQLLRADPDNSQAQHGQLMSVWRLVRGLRRSGQPAEAVSLAGAVRPATSGAEPPVLQGQRLRLATEQALALVALGRPQQALPLASHAFDGLNALLGPAAADPAQGPSPRRQHLGLALAAQAWVQAAAPEARLASEAARRWTLADAQLGRWLEQAPDDLETQAQRWQLCQLALDSTAPWAQDPSLRERARAGRDAAASALRRRWADGRPPPIWRQG</sequence>
<evidence type="ECO:0000256" key="1">
    <source>
        <dbReference type="ARBA" id="ARBA00022679"/>
    </source>
</evidence>
<dbReference type="SUPFAM" id="SSF56112">
    <property type="entry name" value="Protein kinase-like (PK-like)"/>
    <property type="match status" value="1"/>
</dbReference>
<keyword evidence="8" id="KW-1185">Reference proteome</keyword>
<dbReference type="Pfam" id="PF00069">
    <property type="entry name" value="Pkinase"/>
    <property type="match status" value="1"/>
</dbReference>
<comment type="caution">
    <text evidence="7">The sequence shown here is derived from an EMBL/GenBank/DDBJ whole genome shotgun (WGS) entry which is preliminary data.</text>
</comment>
<evidence type="ECO:0000313" key="8">
    <source>
        <dbReference type="Proteomes" id="UP000484255"/>
    </source>
</evidence>
<dbReference type="InterPro" id="IPR008271">
    <property type="entry name" value="Ser/Thr_kinase_AS"/>
</dbReference>
<dbReference type="CDD" id="cd14014">
    <property type="entry name" value="STKc_PknB_like"/>
    <property type="match status" value="1"/>
</dbReference>
<keyword evidence="3 7" id="KW-0418">Kinase</keyword>
<dbReference type="PROSITE" id="PS00108">
    <property type="entry name" value="PROTEIN_KINASE_ST"/>
    <property type="match status" value="1"/>
</dbReference>
<accession>A0A7C9PJ39</accession>
<reference evidence="7 8" key="1">
    <citation type="submission" date="2020-02" db="EMBL/GenBank/DDBJ databases">
        <title>Ideonella bacterium strain TBM-1.</title>
        <authorList>
            <person name="Chen W.-M."/>
        </authorList>
    </citation>
    <scope>NUCLEOTIDE SEQUENCE [LARGE SCALE GENOMIC DNA]</scope>
    <source>
        <strain evidence="7 8">TBM-1</strain>
    </source>
</reference>
<protein>
    <submittedName>
        <fullName evidence="7">Protein kinase</fullName>
    </submittedName>
</protein>
<evidence type="ECO:0000256" key="5">
    <source>
        <dbReference type="PROSITE-ProRule" id="PRU10141"/>
    </source>
</evidence>
<dbReference type="PROSITE" id="PS50011">
    <property type="entry name" value="PROTEIN_KINASE_DOM"/>
    <property type="match status" value="1"/>
</dbReference>
<dbReference type="Gene3D" id="3.30.200.20">
    <property type="entry name" value="Phosphorylase Kinase, domain 1"/>
    <property type="match status" value="1"/>
</dbReference>
<organism evidence="7 8">
    <name type="scientific">Ideonella livida</name>
    <dbReference type="NCBI Taxonomy" id="2707176"/>
    <lineage>
        <taxon>Bacteria</taxon>
        <taxon>Pseudomonadati</taxon>
        <taxon>Pseudomonadota</taxon>
        <taxon>Betaproteobacteria</taxon>
        <taxon>Burkholderiales</taxon>
        <taxon>Sphaerotilaceae</taxon>
        <taxon>Ideonella</taxon>
    </lineage>
</organism>
<feature type="binding site" evidence="5">
    <location>
        <position position="119"/>
    </location>
    <ligand>
        <name>ATP</name>
        <dbReference type="ChEBI" id="CHEBI:30616"/>
    </ligand>
</feature>
<name>A0A7C9PJ39_9BURK</name>
<dbReference type="PROSITE" id="PS00107">
    <property type="entry name" value="PROTEIN_KINASE_ATP"/>
    <property type="match status" value="1"/>
</dbReference>
<evidence type="ECO:0000256" key="2">
    <source>
        <dbReference type="ARBA" id="ARBA00022741"/>
    </source>
</evidence>
<dbReference type="SMART" id="SM00220">
    <property type="entry name" value="S_TKc"/>
    <property type="match status" value="1"/>
</dbReference>
<keyword evidence="2 5" id="KW-0547">Nucleotide-binding</keyword>
<dbReference type="PANTHER" id="PTHR43289">
    <property type="entry name" value="MITOGEN-ACTIVATED PROTEIN KINASE KINASE KINASE 20-RELATED"/>
    <property type="match status" value="1"/>
</dbReference>
<dbReference type="RefSeq" id="WP_163458266.1">
    <property type="nucleotide sequence ID" value="NZ_JAAGOH010000017.1"/>
</dbReference>
<dbReference type="GO" id="GO:0004674">
    <property type="term" value="F:protein serine/threonine kinase activity"/>
    <property type="evidence" value="ECO:0007669"/>
    <property type="project" value="TreeGrafter"/>
</dbReference>
<dbReference type="Proteomes" id="UP000484255">
    <property type="component" value="Unassembled WGS sequence"/>
</dbReference>
<keyword evidence="4 5" id="KW-0067">ATP-binding</keyword>
<dbReference type="Gene3D" id="1.10.510.10">
    <property type="entry name" value="Transferase(Phosphotransferase) domain 1"/>
    <property type="match status" value="1"/>
</dbReference>
<evidence type="ECO:0000313" key="7">
    <source>
        <dbReference type="EMBL" id="NDY92412.1"/>
    </source>
</evidence>
<dbReference type="InterPro" id="IPR011009">
    <property type="entry name" value="Kinase-like_dom_sf"/>
</dbReference>
<gene>
    <name evidence="7" type="ORF">G3A44_14580</name>
</gene>
<evidence type="ECO:0000259" key="6">
    <source>
        <dbReference type="PROSITE" id="PS50011"/>
    </source>
</evidence>
<dbReference type="EMBL" id="JAAGOH010000017">
    <property type="protein sequence ID" value="NDY92412.1"/>
    <property type="molecule type" value="Genomic_DNA"/>
</dbReference>
<evidence type="ECO:0000256" key="3">
    <source>
        <dbReference type="ARBA" id="ARBA00022777"/>
    </source>
</evidence>
<dbReference type="AlphaFoldDB" id="A0A7C9PJ39"/>
<keyword evidence="1" id="KW-0808">Transferase</keyword>
<dbReference type="PANTHER" id="PTHR43289:SF34">
    <property type="entry name" value="SERINE_THREONINE-PROTEIN KINASE YBDM-RELATED"/>
    <property type="match status" value="1"/>
</dbReference>
<proteinExistence type="predicted"/>
<evidence type="ECO:0000256" key="4">
    <source>
        <dbReference type="ARBA" id="ARBA00022840"/>
    </source>
</evidence>
<dbReference type="InterPro" id="IPR000719">
    <property type="entry name" value="Prot_kinase_dom"/>
</dbReference>
<dbReference type="InterPro" id="IPR017441">
    <property type="entry name" value="Protein_kinase_ATP_BS"/>
</dbReference>
<dbReference type="GO" id="GO:0005524">
    <property type="term" value="F:ATP binding"/>
    <property type="evidence" value="ECO:0007669"/>
    <property type="project" value="UniProtKB-UniRule"/>
</dbReference>